<organism evidence="1 2">
    <name type="scientific">Sphingomonas gellani</name>
    <dbReference type="NCBI Taxonomy" id="1166340"/>
    <lineage>
        <taxon>Bacteria</taxon>
        <taxon>Pseudomonadati</taxon>
        <taxon>Pseudomonadota</taxon>
        <taxon>Alphaproteobacteria</taxon>
        <taxon>Sphingomonadales</taxon>
        <taxon>Sphingomonadaceae</taxon>
        <taxon>Sphingomonas</taxon>
    </lineage>
</organism>
<proteinExistence type="predicted"/>
<sequence>MTDPRITIDPASLFDNVDERQVEFSGDADSDRYRFALRYDVVEALAGTVPQDGDAVAQVRQHLPRIEPLAARALARDYDQDLVVISENDLA</sequence>
<accession>A0A1H8B967</accession>
<evidence type="ECO:0000313" key="1">
    <source>
        <dbReference type="EMBL" id="SEM79236.1"/>
    </source>
</evidence>
<evidence type="ECO:0000313" key="2">
    <source>
        <dbReference type="Proteomes" id="UP000199206"/>
    </source>
</evidence>
<dbReference type="Proteomes" id="UP000199206">
    <property type="component" value="Unassembled WGS sequence"/>
</dbReference>
<dbReference type="AlphaFoldDB" id="A0A1H8B967"/>
<gene>
    <name evidence="1" type="ORF">SAMN05192583_1253</name>
</gene>
<dbReference type="EMBL" id="FOCF01000002">
    <property type="protein sequence ID" value="SEM79236.1"/>
    <property type="molecule type" value="Genomic_DNA"/>
</dbReference>
<name>A0A1H8B967_9SPHN</name>
<protein>
    <recommendedName>
        <fullName evidence="3">DUF1488 domain-containing protein</fullName>
    </recommendedName>
</protein>
<evidence type="ECO:0008006" key="3">
    <source>
        <dbReference type="Google" id="ProtNLM"/>
    </source>
</evidence>
<dbReference type="RefSeq" id="WP_093664575.1">
    <property type="nucleotide sequence ID" value="NZ_FOCF01000002.1"/>
</dbReference>
<keyword evidence="2" id="KW-1185">Reference proteome</keyword>
<reference evidence="2" key="1">
    <citation type="submission" date="2016-10" db="EMBL/GenBank/DDBJ databases">
        <authorList>
            <person name="Varghese N."/>
            <person name="Submissions S."/>
        </authorList>
    </citation>
    <scope>NUCLEOTIDE SEQUENCE [LARGE SCALE GENOMIC DNA]</scope>
    <source>
        <strain evidence="2">S6-262</strain>
    </source>
</reference>
<dbReference type="OrthoDB" id="7577082at2"/>
<dbReference type="STRING" id="1166340.SAMN05192583_1253"/>